<feature type="active site" description="Nucleophile" evidence="6">
    <location>
        <position position="258"/>
    </location>
</feature>
<dbReference type="GO" id="GO:0005576">
    <property type="term" value="C:extracellular region"/>
    <property type="evidence" value="ECO:0007669"/>
    <property type="project" value="TreeGrafter"/>
</dbReference>
<dbReference type="SUPFAM" id="SSF141523">
    <property type="entry name" value="L,D-transpeptidase catalytic domain-like"/>
    <property type="match status" value="1"/>
</dbReference>
<evidence type="ECO:0000256" key="4">
    <source>
        <dbReference type="ARBA" id="ARBA00022984"/>
    </source>
</evidence>
<dbReference type="CDD" id="cd16913">
    <property type="entry name" value="YkuD_like"/>
    <property type="match status" value="1"/>
</dbReference>
<name>A0A964XL11_9ACTN</name>
<accession>A0A964XL11</accession>
<dbReference type="InterPro" id="IPR050979">
    <property type="entry name" value="LD-transpeptidase"/>
</dbReference>
<evidence type="ECO:0000256" key="2">
    <source>
        <dbReference type="ARBA" id="ARBA00022679"/>
    </source>
</evidence>
<dbReference type="GO" id="GO:0008360">
    <property type="term" value="P:regulation of cell shape"/>
    <property type="evidence" value="ECO:0007669"/>
    <property type="project" value="UniProtKB-UniRule"/>
</dbReference>
<dbReference type="OrthoDB" id="8887048at2"/>
<feature type="domain" description="L,D-TPase catalytic" evidence="8">
    <location>
        <begin position="171"/>
        <end position="282"/>
    </location>
</feature>
<dbReference type="EMBL" id="JAAAHS010000047">
    <property type="protein sequence ID" value="NBE51621.1"/>
    <property type="molecule type" value="Genomic_DNA"/>
</dbReference>
<keyword evidence="5 6" id="KW-0961">Cell wall biogenesis/degradation</keyword>
<dbReference type="AlphaFoldDB" id="A0A964XL11"/>
<feature type="active site" description="Proton donor/acceptor" evidence="6">
    <location>
        <position position="243"/>
    </location>
</feature>
<evidence type="ECO:0000256" key="6">
    <source>
        <dbReference type="PROSITE-ProRule" id="PRU01373"/>
    </source>
</evidence>
<dbReference type="PANTHER" id="PTHR30582">
    <property type="entry name" value="L,D-TRANSPEPTIDASE"/>
    <property type="match status" value="1"/>
</dbReference>
<dbReference type="InterPro" id="IPR038063">
    <property type="entry name" value="Transpep_catalytic_dom"/>
</dbReference>
<gene>
    <name evidence="9" type="ORF">GUY60_09310</name>
</gene>
<evidence type="ECO:0000256" key="7">
    <source>
        <dbReference type="SAM" id="MobiDB-lite"/>
    </source>
</evidence>
<comment type="pathway">
    <text evidence="1 6">Cell wall biogenesis; peptidoglycan biosynthesis.</text>
</comment>
<dbReference type="GO" id="GO:0016740">
    <property type="term" value="F:transferase activity"/>
    <property type="evidence" value="ECO:0007669"/>
    <property type="project" value="UniProtKB-KW"/>
</dbReference>
<dbReference type="Proteomes" id="UP000598297">
    <property type="component" value="Unassembled WGS sequence"/>
</dbReference>
<keyword evidence="10" id="KW-1185">Reference proteome</keyword>
<evidence type="ECO:0000256" key="5">
    <source>
        <dbReference type="ARBA" id="ARBA00023316"/>
    </source>
</evidence>
<keyword evidence="2" id="KW-0808">Transferase</keyword>
<dbReference type="GO" id="GO:0018104">
    <property type="term" value="P:peptidoglycan-protein cross-linking"/>
    <property type="evidence" value="ECO:0007669"/>
    <property type="project" value="TreeGrafter"/>
</dbReference>
<dbReference type="Gene3D" id="2.40.440.10">
    <property type="entry name" value="L,D-transpeptidase catalytic domain-like"/>
    <property type="match status" value="1"/>
</dbReference>
<evidence type="ECO:0000313" key="10">
    <source>
        <dbReference type="Proteomes" id="UP000598297"/>
    </source>
</evidence>
<dbReference type="PANTHER" id="PTHR30582:SF33">
    <property type="entry name" value="EXPORTED PROTEIN"/>
    <property type="match status" value="1"/>
</dbReference>
<keyword evidence="4 6" id="KW-0573">Peptidoglycan synthesis</keyword>
<proteinExistence type="predicted"/>
<dbReference type="GO" id="GO:0071555">
    <property type="term" value="P:cell wall organization"/>
    <property type="evidence" value="ECO:0007669"/>
    <property type="project" value="UniProtKB-UniRule"/>
</dbReference>
<sequence>MVLGVVALFCGSGAAVGGEPPPPRPSPHTRSELPFVEDTPDQALAPDRALMRRQQGAVRPGDPGDPFPKYAKYRDLEELETVPEADKGKHEPYCTKAGGPYQKEMERHLKLRPADGRQSPADCAAIQEFQRKHDIAPRTGYAGPHTWGTARLARARSRPDQGGRCPVRAGRRVACVDLSRQLMWVQRGRKVVFGPALIRSGKPGYETRTGMFSVDWRSEEHTSTLYDAPMPFAQFFSGGQAFHGRYRTIHYEPGSHGCVNLRYRDAERLWKTLRTGDAVFVYGRKPPARP</sequence>
<evidence type="ECO:0000259" key="8">
    <source>
        <dbReference type="PROSITE" id="PS52029"/>
    </source>
</evidence>
<dbReference type="Pfam" id="PF03734">
    <property type="entry name" value="YkuD"/>
    <property type="match status" value="1"/>
</dbReference>
<evidence type="ECO:0000256" key="3">
    <source>
        <dbReference type="ARBA" id="ARBA00022960"/>
    </source>
</evidence>
<comment type="caution">
    <text evidence="9">The sequence shown here is derived from an EMBL/GenBank/DDBJ whole genome shotgun (WGS) entry which is preliminary data.</text>
</comment>
<keyword evidence="3 6" id="KW-0133">Cell shape</keyword>
<reference evidence="9" key="1">
    <citation type="submission" date="2020-01" db="EMBL/GenBank/DDBJ databases">
        <title>Whole-genome analyses of novel actinobacteria.</title>
        <authorList>
            <person name="Sahin N."/>
        </authorList>
    </citation>
    <scope>NUCLEOTIDE SEQUENCE</scope>
    <source>
        <strain evidence="9">YC537</strain>
    </source>
</reference>
<evidence type="ECO:0000256" key="1">
    <source>
        <dbReference type="ARBA" id="ARBA00004752"/>
    </source>
</evidence>
<dbReference type="InterPro" id="IPR005490">
    <property type="entry name" value="LD_TPept_cat_dom"/>
</dbReference>
<organism evidence="9 10">
    <name type="scientific">Streptomyces boluensis</name>
    <dbReference type="NCBI Taxonomy" id="1775135"/>
    <lineage>
        <taxon>Bacteria</taxon>
        <taxon>Bacillati</taxon>
        <taxon>Actinomycetota</taxon>
        <taxon>Actinomycetes</taxon>
        <taxon>Kitasatosporales</taxon>
        <taxon>Streptomycetaceae</taxon>
        <taxon>Streptomyces</taxon>
    </lineage>
</organism>
<feature type="region of interest" description="Disordered" evidence="7">
    <location>
        <begin position="13"/>
        <end position="41"/>
    </location>
</feature>
<protein>
    <submittedName>
        <fullName evidence="9">L,D-transpeptidase family protein</fullName>
    </submittedName>
</protein>
<evidence type="ECO:0000313" key="9">
    <source>
        <dbReference type="EMBL" id="NBE51621.1"/>
    </source>
</evidence>
<dbReference type="GO" id="GO:0071972">
    <property type="term" value="F:peptidoglycan L,D-transpeptidase activity"/>
    <property type="evidence" value="ECO:0007669"/>
    <property type="project" value="TreeGrafter"/>
</dbReference>
<dbReference type="PROSITE" id="PS52029">
    <property type="entry name" value="LD_TPASE"/>
    <property type="match status" value="1"/>
</dbReference>